<protein>
    <submittedName>
        <fullName evidence="2">DNA-binding protein</fullName>
    </submittedName>
</protein>
<dbReference type="InterPro" id="IPR025285">
    <property type="entry name" value="DUF4145"/>
</dbReference>
<dbReference type="Pfam" id="PF13643">
    <property type="entry name" value="DUF4145"/>
    <property type="match status" value="1"/>
</dbReference>
<keyword evidence="2" id="KW-0238">DNA-binding</keyword>
<sequence length="228" mass="26373">MVENIVPSYGQDSFNCLRCGRLTPQKWYMVRKINKFGITTIEAFEGKRGYTNSEEYTWYLDLSLCTYCNDYTIWESQKIIYPLTQEAPAPHVDMPEDVRKIYEEASMVYKHSPRATAALLRLAIETMIPELEDYKVKNGNLNSMIASLVEQNIPEHIQKGLDLIRVNGNNGVHAGEINLNEEVETVSFLFYLINHMTEDLITRNKRIDSLYNKLPARALASIERRDNK</sequence>
<dbReference type="EMBL" id="JAFBEC010000019">
    <property type="protein sequence ID" value="MBM7634950.1"/>
    <property type="molecule type" value="Genomic_DNA"/>
</dbReference>
<evidence type="ECO:0000259" key="1">
    <source>
        <dbReference type="Pfam" id="PF13643"/>
    </source>
</evidence>
<organism evidence="2 3">
    <name type="scientific">Geomicrobium sediminis</name>
    <dbReference type="NCBI Taxonomy" id="1347788"/>
    <lineage>
        <taxon>Bacteria</taxon>
        <taxon>Bacillati</taxon>
        <taxon>Bacillota</taxon>
        <taxon>Bacilli</taxon>
        <taxon>Bacillales</taxon>
        <taxon>Geomicrobium</taxon>
    </lineage>
</organism>
<gene>
    <name evidence="2" type="ORF">JOD17_004077</name>
</gene>
<reference evidence="2 3" key="1">
    <citation type="submission" date="2021-01" db="EMBL/GenBank/DDBJ databases">
        <title>Genomic Encyclopedia of Type Strains, Phase IV (KMG-IV): sequencing the most valuable type-strain genomes for metagenomic binning, comparative biology and taxonomic classification.</title>
        <authorList>
            <person name="Goeker M."/>
        </authorList>
    </citation>
    <scope>NUCLEOTIDE SEQUENCE [LARGE SCALE GENOMIC DNA]</scope>
    <source>
        <strain evidence="2 3">DSM 25540</strain>
    </source>
</reference>
<accession>A0ABS2PHN2</accession>
<dbReference type="GO" id="GO:0003677">
    <property type="term" value="F:DNA binding"/>
    <property type="evidence" value="ECO:0007669"/>
    <property type="project" value="UniProtKB-KW"/>
</dbReference>
<dbReference type="RefSeq" id="WP_204699695.1">
    <property type="nucleotide sequence ID" value="NZ_JAFBEC010000019.1"/>
</dbReference>
<evidence type="ECO:0000313" key="3">
    <source>
        <dbReference type="Proteomes" id="UP000741863"/>
    </source>
</evidence>
<keyword evidence="3" id="KW-1185">Reference proteome</keyword>
<comment type="caution">
    <text evidence="2">The sequence shown here is derived from an EMBL/GenBank/DDBJ whole genome shotgun (WGS) entry which is preliminary data.</text>
</comment>
<name>A0ABS2PHN2_9BACL</name>
<proteinExistence type="predicted"/>
<feature type="domain" description="DUF4145" evidence="1">
    <location>
        <begin position="104"/>
        <end position="181"/>
    </location>
</feature>
<evidence type="ECO:0000313" key="2">
    <source>
        <dbReference type="EMBL" id="MBM7634950.1"/>
    </source>
</evidence>
<dbReference type="Proteomes" id="UP000741863">
    <property type="component" value="Unassembled WGS sequence"/>
</dbReference>